<dbReference type="SMART" id="SM00382">
    <property type="entry name" value="AAA"/>
    <property type="match status" value="1"/>
</dbReference>
<accession>A0ABU4AWL3</accession>
<dbReference type="InterPro" id="IPR027417">
    <property type="entry name" value="P-loop_NTPase"/>
</dbReference>
<keyword evidence="3" id="KW-1185">Reference proteome</keyword>
<dbReference type="InterPro" id="IPR003593">
    <property type="entry name" value="AAA+_ATPase"/>
</dbReference>
<dbReference type="InterPro" id="IPR052934">
    <property type="entry name" value="Methyl-DNA_Rec/Restrict_Enz"/>
</dbReference>
<feature type="domain" description="AAA+ ATPase" evidence="1">
    <location>
        <begin position="332"/>
        <end position="494"/>
    </location>
</feature>
<organism evidence="2 3">
    <name type="scientific">Rhodococcus cercidiphylli</name>
    <dbReference type="NCBI Taxonomy" id="489916"/>
    <lineage>
        <taxon>Bacteria</taxon>
        <taxon>Bacillati</taxon>
        <taxon>Actinomycetota</taxon>
        <taxon>Actinomycetes</taxon>
        <taxon>Mycobacteriales</taxon>
        <taxon>Nocardiaceae</taxon>
        <taxon>Rhodococcus</taxon>
    </lineage>
</organism>
<dbReference type="PANTHER" id="PTHR37291:SF1">
    <property type="entry name" value="TYPE IV METHYL-DIRECTED RESTRICTION ENZYME ECOKMCRB SUBUNIT"/>
    <property type="match status" value="1"/>
</dbReference>
<protein>
    <submittedName>
        <fullName evidence="2">AAA family ATPase</fullName>
    </submittedName>
</protein>
<dbReference type="InterPro" id="IPR011704">
    <property type="entry name" value="ATPase_dyneun-rel_AAA"/>
</dbReference>
<comment type="caution">
    <text evidence="2">The sequence shown here is derived from an EMBL/GenBank/DDBJ whole genome shotgun (WGS) entry which is preliminary data.</text>
</comment>
<dbReference type="Pfam" id="PF07728">
    <property type="entry name" value="AAA_5"/>
    <property type="match status" value="1"/>
</dbReference>
<dbReference type="PANTHER" id="PTHR37291">
    <property type="entry name" value="5-METHYLCYTOSINE-SPECIFIC RESTRICTION ENZYME B"/>
    <property type="match status" value="1"/>
</dbReference>
<dbReference type="CDD" id="cd00009">
    <property type="entry name" value="AAA"/>
    <property type="match status" value="1"/>
</dbReference>
<evidence type="ECO:0000259" key="1">
    <source>
        <dbReference type="SMART" id="SM00382"/>
    </source>
</evidence>
<dbReference type="Gene3D" id="3.40.50.300">
    <property type="entry name" value="P-loop containing nucleotide triphosphate hydrolases"/>
    <property type="match status" value="1"/>
</dbReference>
<sequence>MPAWPAFARPVLSVLSDGSTWKTSALKPAVMDSVGLTASQRAETLNSGQGRADNRIGWALSFLRRAAAAEKVANGRSRITEFGQQMLRDHPVEITEGDLQAVPAFQNYQPARRTAPAATDSDDLATFWFVGAMFGVDGGPPMDRTPEFVSNGLWRAQQPHKYATAIRSMKQGERIAIKAAFTRKNDLPFDIGAQTASVMAIRATGTIIDNPGDGDQVSVAWDAPAAVPDEDWYFWTSRNTVWGIKPDSWQSRALIGFAFEEEEQDYATFLSAPYWANKYFGGQQEPALAPNDDGATTEELPGEDDYSVADIIAEGCFASRDDLNSYIEALRRKKNLILQGPPGTGKTWLAKRLGYALMGTKDRSLIHAVQFHPTVSYEDFVRGWRPGDDGRLTLTDGYFLEVIEAARSQPDTKHVLVIEEINRANLAQVMGELLTLLEADKRKGSEALKLAYAKPGDDLVYIRDNLYLIGTMNVADRSLASWISRSVVGFAFADLQPRFNDAWRDWVIARGVDASFVDALRGRLTALNQRIADAPELGEQYRIGHSFFTPSPDGPVIDDPHLWLRSIIDQEIRPLLAEYWFDNSAAAESEADLLVEPW</sequence>
<dbReference type="RefSeq" id="WP_317548063.1">
    <property type="nucleotide sequence ID" value="NZ_JAWLKE010000003.1"/>
</dbReference>
<dbReference type="EMBL" id="JAWLKE010000003">
    <property type="protein sequence ID" value="MDV6230631.1"/>
    <property type="molecule type" value="Genomic_DNA"/>
</dbReference>
<dbReference type="SUPFAM" id="SSF52540">
    <property type="entry name" value="P-loop containing nucleoside triphosphate hydrolases"/>
    <property type="match status" value="1"/>
</dbReference>
<gene>
    <name evidence="2" type="ORF">R3P95_08735</name>
</gene>
<reference evidence="2 3" key="1">
    <citation type="submission" date="2023-10" db="EMBL/GenBank/DDBJ databases">
        <title>Development of a sustainable strategy for remediation of hydrocarbon-contaminated territories based on the waste exchange concept.</title>
        <authorList>
            <person name="Krivoruchko A."/>
        </authorList>
    </citation>
    <scope>NUCLEOTIDE SEQUENCE [LARGE SCALE GENOMIC DNA]</scope>
    <source>
        <strain evidence="2 3">IEGM 1322</strain>
    </source>
</reference>
<dbReference type="InterPro" id="IPR025745">
    <property type="entry name" value="Mrr-like_N_dom"/>
</dbReference>
<evidence type="ECO:0000313" key="2">
    <source>
        <dbReference type="EMBL" id="MDV6230631.1"/>
    </source>
</evidence>
<dbReference type="Pfam" id="PF14338">
    <property type="entry name" value="Mrr_N"/>
    <property type="match status" value="1"/>
</dbReference>
<proteinExistence type="predicted"/>
<evidence type="ECO:0000313" key="3">
    <source>
        <dbReference type="Proteomes" id="UP001185899"/>
    </source>
</evidence>
<name>A0ABU4AWL3_9NOCA</name>
<dbReference type="Proteomes" id="UP001185899">
    <property type="component" value="Unassembled WGS sequence"/>
</dbReference>